<feature type="chain" id="PRO_5003614234" evidence="1">
    <location>
        <begin position="24"/>
        <end position="107"/>
    </location>
</feature>
<reference evidence="2" key="1">
    <citation type="submission" date="2012-02" db="EMBL/GenBank/DDBJ databases">
        <title>The complete genome of Solitalea canadensis DSM 3403.</title>
        <authorList>
            <consortium name="US DOE Joint Genome Institute (JGI-PGF)"/>
            <person name="Lucas S."/>
            <person name="Copeland A."/>
            <person name="Lapidus A."/>
            <person name="Glavina del Rio T."/>
            <person name="Dalin E."/>
            <person name="Tice H."/>
            <person name="Bruce D."/>
            <person name="Goodwin L."/>
            <person name="Pitluck S."/>
            <person name="Peters L."/>
            <person name="Ovchinnikova G."/>
            <person name="Lu M."/>
            <person name="Kyrpides N."/>
            <person name="Mavromatis K."/>
            <person name="Ivanova N."/>
            <person name="Brettin T."/>
            <person name="Detter J.C."/>
            <person name="Han C."/>
            <person name="Larimer F."/>
            <person name="Land M."/>
            <person name="Hauser L."/>
            <person name="Markowitz V."/>
            <person name="Cheng J.-F."/>
            <person name="Hugenholtz P."/>
            <person name="Woyke T."/>
            <person name="Wu D."/>
            <person name="Spring S."/>
            <person name="Schroeder M."/>
            <person name="Kopitz M."/>
            <person name="Brambilla E."/>
            <person name="Klenk H.-P."/>
            <person name="Eisen J.A."/>
        </authorList>
    </citation>
    <scope>NUCLEOTIDE SEQUENCE</scope>
    <source>
        <strain evidence="2">DSM 3403</strain>
    </source>
</reference>
<proteinExistence type="predicted"/>
<accession>H8KLC6</accession>
<organism evidence="2 3">
    <name type="scientific">Solitalea canadensis (strain ATCC 29591 / DSM 3403 / JCM 21819 / LMG 8368 / NBRC 15130 / NCIMB 12057 / USAM 9D)</name>
    <name type="common">Flexibacter canadensis</name>
    <dbReference type="NCBI Taxonomy" id="929556"/>
    <lineage>
        <taxon>Bacteria</taxon>
        <taxon>Pseudomonadati</taxon>
        <taxon>Bacteroidota</taxon>
        <taxon>Sphingobacteriia</taxon>
        <taxon>Sphingobacteriales</taxon>
        <taxon>Sphingobacteriaceae</taxon>
        <taxon>Solitalea</taxon>
    </lineage>
</organism>
<keyword evidence="1" id="KW-0732">Signal</keyword>
<keyword evidence="3" id="KW-1185">Reference proteome</keyword>
<dbReference type="EMBL" id="CP003349">
    <property type="protein sequence ID" value="AFD08628.1"/>
    <property type="molecule type" value="Genomic_DNA"/>
</dbReference>
<evidence type="ECO:0000256" key="1">
    <source>
        <dbReference type="SAM" id="SignalP"/>
    </source>
</evidence>
<feature type="signal peptide" evidence="1">
    <location>
        <begin position="1"/>
        <end position="23"/>
    </location>
</feature>
<dbReference type="PROSITE" id="PS51257">
    <property type="entry name" value="PROKAR_LIPOPROTEIN"/>
    <property type="match status" value="1"/>
</dbReference>
<dbReference type="KEGG" id="scn:Solca_3624"/>
<dbReference type="AlphaFoldDB" id="H8KLC6"/>
<dbReference type="eggNOG" id="ENOG50337HH">
    <property type="taxonomic scope" value="Bacteria"/>
</dbReference>
<protein>
    <submittedName>
        <fullName evidence="2">Uncharacterized protein</fullName>
    </submittedName>
</protein>
<evidence type="ECO:0000313" key="2">
    <source>
        <dbReference type="EMBL" id="AFD08628.1"/>
    </source>
</evidence>
<dbReference type="HOGENOM" id="CLU_2208321_0_0_10"/>
<evidence type="ECO:0000313" key="3">
    <source>
        <dbReference type="Proteomes" id="UP000007590"/>
    </source>
</evidence>
<name>H8KLC6_SOLCM</name>
<dbReference type="RefSeq" id="WP_014681851.1">
    <property type="nucleotide sequence ID" value="NC_017770.1"/>
</dbReference>
<gene>
    <name evidence="2" type="ordered locus">Solca_3624</name>
</gene>
<sequence>MKKLNSFILVSGLFILTSSFSGCGTDININEYIDKNAPLKMTINQRDNSTGLTTSENFEIAVNADKYQKIIEWGNKNKDGWQWAPASYIADIYIGQGNFRMLYTLGG</sequence>
<dbReference type="STRING" id="929556.Solca_3624"/>
<dbReference type="OrthoDB" id="9815657at2"/>
<dbReference type="Proteomes" id="UP000007590">
    <property type="component" value="Chromosome"/>
</dbReference>